<dbReference type="Proteomes" id="UP000478052">
    <property type="component" value="Unassembled WGS sequence"/>
</dbReference>
<comment type="caution">
    <text evidence="1">The sequence shown here is derived from an EMBL/GenBank/DDBJ whole genome shotgun (WGS) entry which is preliminary data.</text>
</comment>
<name>A0A6G0Y859_APHCR</name>
<gene>
    <name evidence="1" type="ORF">FWK35_00017607</name>
</gene>
<keyword evidence="2" id="KW-1185">Reference proteome</keyword>
<sequence length="45" mass="5035">MVYFSMDIVVDSEESVHFPVVFLNSQTPSGMTPHKILLEVGVQII</sequence>
<keyword evidence="1" id="KW-0378">Hydrolase</keyword>
<dbReference type="GO" id="GO:0004386">
    <property type="term" value="F:helicase activity"/>
    <property type="evidence" value="ECO:0007669"/>
    <property type="project" value="UniProtKB-KW"/>
</dbReference>
<accession>A0A6G0Y859</accession>
<evidence type="ECO:0000313" key="1">
    <source>
        <dbReference type="EMBL" id="KAF0751032.1"/>
    </source>
</evidence>
<organism evidence="1 2">
    <name type="scientific">Aphis craccivora</name>
    <name type="common">Cowpea aphid</name>
    <dbReference type="NCBI Taxonomy" id="307492"/>
    <lineage>
        <taxon>Eukaryota</taxon>
        <taxon>Metazoa</taxon>
        <taxon>Ecdysozoa</taxon>
        <taxon>Arthropoda</taxon>
        <taxon>Hexapoda</taxon>
        <taxon>Insecta</taxon>
        <taxon>Pterygota</taxon>
        <taxon>Neoptera</taxon>
        <taxon>Paraneoptera</taxon>
        <taxon>Hemiptera</taxon>
        <taxon>Sternorrhyncha</taxon>
        <taxon>Aphidomorpha</taxon>
        <taxon>Aphidoidea</taxon>
        <taxon>Aphididae</taxon>
        <taxon>Aphidini</taxon>
        <taxon>Aphis</taxon>
        <taxon>Aphis</taxon>
    </lineage>
</organism>
<dbReference type="OrthoDB" id="272985at2759"/>
<protein>
    <submittedName>
        <fullName evidence="1">ATP-dependent DNA helicase</fullName>
    </submittedName>
</protein>
<keyword evidence="1" id="KW-0347">Helicase</keyword>
<keyword evidence="1" id="KW-0067">ATP-binding</keyword>
<dbReference type="EMBL" id="VUJU01005499">
    <property type="protein sequence ID" value="KAF0751032.1"/>
    <property type="molecule type" value="Genomic_DNA"/>
</dbReference>
<evidence type="ECO:0000313" key="2">
    <source>
        <dbReference type="Proteomes" id="UP000478052"/>
    </source>
</evidence>
<proteinExistence type="predicted"/>
<dbReference type="AlphaFoldDB" id="A0A6G0Y859"/>
<keyword evidence="1" id="KW-0547">Nucleotide-binding</keyword>
<reference evidence="1 2" key="1">
    <citation type="submission" date="2019-08" db="EMBL/GenBank/DDBJ databases">
        <title>Whole genome of Aphis craccivora.</title>
        <authorList>
            <person name="Voronova N.V."/>
            <person name="Shulinski R.S."/>
            <person name="Bandarenka Y.V."/>
            <person name="Zhorov D.G."/>
            <person name="Warner D."/>
        </authorList>
    </citation>
    <scope>NUCLEOTIDE SEQUENCE [LARGE SCALE GENOMIC DNA]</scope>
    <source>
        <strain evidence="1">180601</strain>
        <tissue evidence="1">Whole Body</tissue>
    </source>
</reference>